<keyword evidence="1" id="KW-0732">Signal</keyword>
<dbReference type="OrthoDB" id="8400810at2"/>
<dbReference type="EMBL" id="JPLA01000017">
    <property type="protein sequence ID" value="KLD64452.1"/>
    <property type="molecule type" value="Genomic_DNA"/>
</dbReference>
<dbReference type="PATRIC" id="fig|1440762.4.peg.807"/>
<sequence length="242" mass="26616">MTSKPRSPSRRDFLRQSLVAVPAVSLLGTSAIAQTQSSTAATPAAAATATKYTPRYFTAPEWDFLQAAVERLIPPNEDGPSAVEAGVPEFLDRQMEAAYGHGGLWYMQGPFVPDAPATLGYQLRYTPREFYRKGIASVDSWCQKQHNQKFSALPAEQRDAILHQMEKGEIQLDDIPAVAFFTQLLANTKEGYFADPMYGGNRQMGGWKMIGFPGARADYADWIEQPGKVYPFGPVSIEGAKS</sequence>
<accession>A0A0G9H9S6</accession>
<dbReference type="RefSeq" id="WP_046971191.1">
    <property type="nucleotide sequence ID" value="NZ_JPLA01000017.1"/>
</dbReference>
<gene>
    <name evidence="2" type="ORF">Y882_07165</name>
</gene>
<organism evidence="2 3">
    <name type="scientific">Dyella japonica DSM 16301</name>
    <dbReference type="NCBI Taxonomy" id="1440762"/>
    <lineage>
        <taxon>Bacteria</taxon>
        <taxon>Pseudomonadati</taxon>
        <taxon>Pseudomonadota</taxon>
        <taxon>Gammaproteobacteria</taxon>
        <taxon>Lysobacterales</taxon>
        <taxon>Rhodanobacteraceae</taxon>
        <taxon>Dyella</taxon>
    </lineage>
</organism>
<evidence type="ECO:0000256" key="1">
    <source>
        <dbReference type="SAM" id="SignalP"/>
    </source>
</evidence>
<name>A0A0G9H9S6_9GAMM</name>
<dbReference type="PROSITE" id="PS51318">
    <property type="entry name" value="TAT"/>
    <property type="match status" value="1"/>
</dbReference>
<feature type="chain" id="PRO_5002577253" evidence="1">
    <location>
        <begin position="34"/>
        <end position="242"/>
    </location>
</feature>
<proteinExistence type="predicted"/>
<evidence type="ECO:0000313" key="2">
    <source>
        <dbReference type="EMBL" id="KLD64452.1"/>
    </source>
</evidence>
<dbReference type="STRING" id="1440762.Y882_07165"/>
<dbReference type="Pfam" id="PF13618">
    <property type="entry name" value="Gluconate_2-dh3"/>
    <property type="match status" value="1"/>
</dbReference>
<dbReference type="Proteomes" id="UP000035481">
    <property type="component" value="Unassembled WGS sequence"/>
</dbReference>
<comment type="caution">
    <text evidence="2">The sequence shown here is derived from an EMBL/GenBank/DDBJ whole genome shotgun (WGS) entry which is preliminary data.</text>
</comment>
<dbReference type="AlphaFoldDB" id="A0A0G9H9S6"/>
<dbReference type="InterPro" id="IPR006311">
    <property type="entry name" value="TAT_signal"/>
</dbReference>
<evidence type="ECO:0000313" key="3">
    <source>
        <dbReference type="Proteomes" id="UP000035481"/>
    </source>
</evidence>
<protein>
    <submittedName>
        <fullName evidence="2">Gluconate 2-dehydrogenase</fullName>
    </submittedName>
</protein>
<reference evidence="2 3" key="1">
    <citation type="journal article" date="2015" name="Antonie Van Leeuwenhoek">
        <title>A phylogenomic and molecular marker based taxonomic framework for the order Xanthomonadales: proposal to transfer the families Algiphilaceae and Solimonadaceae to the order Nevskiales ord. nov. and to create a new family within the order Xanthomonadales, the family Rhodanobacteraceae fam. nov., containing the genus Rhodanobacter and its closest relatives.</title>
        <authorList>
            <person name="Naushad S."/>
            <person name="Adeolu M."/>
            <person name="Wong S."/>
            <person name="Sohail M."/>
            <person name="Schellhorn H.E."/>
            <person name="Gupta R.S."/>
        </authorList>
    </citation>
    <scope>NUCLEOTIDE SEQUENCE [LARGE SCALE GENOMIC DNA]</scope>
    <source>
        <strain evidence="2 3">DSM 16301</strain>
    </source>
</reference>
<dbReference type="InterPro" id="IPR027056">
    <property type="entry name" value="Gluconate_2DH_su3"/>
</dbReference>
<feature type="signal peptide" evidence="1">
    <location>
        <begin position="1"/>
        <end position="33"/>
    </location>
</feature>